<dbReference type="SUPFAM" id="SSF48452">
    <property type="entry name" value="TPR-like"/>
    <property type="match status" value="1"/>
</dbReference>
<sequence>MAAFDLQEQEQIATMKDWWQNWGKWLALGLAAFLISFSAWKGWQGWQKQQIAKAAEVYAQIENNLTDDGKFKAGVLLLKNDYSKTPYAPRAALIAAKLDYLKGDAAASRAELTWVIDHSQEAALRDTARLRLASILAEEKKYSEALALLKTPEEEGFSPLYAELRGDIFQMQGQIAPAADAYRQAIAKLPKDAPNLKLVEIKLDVLGDK</sequence>
<keyword evidence="3 9" id="KW-0812">Transmembrane</keyword>
<dbReference type="InterPro" id="IPR018704">
    <property type="entry name" value="SecYEG/CpoB_TPR"/>
</dbReference>
<evidence type="ECO:0000256" key="2">
    <source>
        <dbReference type="ARBA" id="ARBA00022475"/>
    </source>
</evidence>
<keyword evidence="12" id="KW-1185">Reference proteome</keyword>
<dbReference type="InterPro" id="IPR011990">
    <property type="entry name" value="TPR-like_helical_dom_sf"/>
</dbReference>
<dbReference type="InterPro" id="IPR026039">
    <property type="entry name" value="YfgM"/>
</dbReference>
<keyword evidence="4 9" id="KW-1133">Transmembrane helix</keyword>
<evidence type="ECO:0000313" key="12">
    <source>
        <dbReference type="Proteomes" id="UP000504844"/>
    </source>
</evidence>
<comment type="subcellular location">
    <subcellularLocation>
        <location evidence="1">Cell membrane</location>
        <topology evidence="1">Single-pass type II membrane protein</topology>
    </subcellularLocation>
</comment>
<evidence type="ECO:0000256" key="5">
    <source>
        <dbReference type="ARBA" id="ARBA00023136"/>
    </source>
</evidence>
<evidence type="ECO:0000256" key="6">
    <source>
        <dbReference type="ARBA" id="ARBA00023186"/>
    </source>
</evidence>
<accession>A0A6M8SM80</accession>
<dbReference type="RefSeq" id="WP_173531858.1">
    <property type="nucleotide sequence ID" value="NZ_CP054143.1"/>
</dbReference>
<organism evidence="11 12">
    <name type="scientific">Deefgea piscis</name>
    <dbReference type="NCBI Taxonomy" id="2739061"/>
    <lineage>
        <taxon>Bacteria</taxon>
        <taxon>Pseudomonadati</taxon>
        <taxon>Pseudomonadota</taxon>
        <taxon>Betaproteobacteria</taxon>
        <taxon>Neisseriales</taxon>
        <taxon>Chitinibacteraceae</taxon>
        <taxon>Deefgea</taxon>
    </lineage>
</organism>
<dbReference type="PANTHER" id="PTHR38035">
    <property type="entry name" value="UPF0070 PROTEIN YFGM"/>
    <property type="match status" value="1"/>
</dbReference>
<comment type="similarity">
    <text evidence="7">Belongs to the YfgM family.</text>
</comment>
<evidence type="ECO:0000256" key="1">
    <source>
        <dbReference type="ARBA" id="ARBA00004401"/>
    </source>
</evidence>
<reference evidence="11 12" key="1">
    <citation type="submission" date="2020-05" db="EMBL/GenBank/DDBJ databases">
        <title>Complete genome sequence of Deefgea sp. D17.</title>
        <authorList>
            <person name="Bae J.-W."/>
            <person name="Han J.E."/>
        </authorList>
    </citation>
    <scope>NUCLEOTIDE SEQUENCE [LARGE SCALE GENOMIC DNA]</scope>
    <source>
        <strain evidence="11 12">D17</strain>
    </source>
</reference>
<keyword evidence="2" id="KW-1003">Cell membrane</keyword>
<evidence type="ECO:0000256" key="7">
    <source>
        <dbReference type="ARBA" id="ARBA00024197"/>
    </source>
</evidence>
<keyword evidence="5 9" id="KW-0472">Membrane</keyword>
<gene>
    <name evidence="11" type="ORF">HQN60_00545</name>
</gene>
<dbReference type="Proteomes" id="UP000504844">
    <property type="component" value="Chromosome"/>
</dbReference>
<keyword evidence="6" id="KW-0143">Chaperone</keyword>
<evidence type="ECO:0000313" key="11">
    <source>
        <dbReference type="EMBL" id="QKJ65348.1"/>
    </source>
</evidence>
<dbReference type="PANTHER" id="PTHR38035:SF1">
    <property type="entry name" value="ANCILLARY SECYEG TRANSLOCON SUBUNIT"/>
    <property type="match status" value="1"/>
</dbReference>
<dbReference type="Gene3D" id="1.25.40.10">
    <property type="entry name" value="Tetratricopeptide repeat domain"/>
    <property type="match status" value="1"/>
</dbReference>
<dbReference type="GO" id="GO:0005886">
    <property type="term" value="C:plasma membrane"/>
    <property type="evidence" value="ECO:0007669"/>
    <property type="project" value="UniProtKB-SubCell"/>
</dbReference>
<feature type="domain" description="Ancillary SecYEG translocon subunit/Cell division coordinator CpoB TPR" evidence="10">
    <location>
        <begin position="16"/>
        <end position="207"/>
    </location>
</feature>
<dbReference type="KEGG" id="dee:HQN60_00545"/>
<evidence type="ECO:0000256" key="3">
    <source>
        <dbReference type="ARBA" id="ARBA00022692"/>
    </source>
</evidence>
<evidence type="ECO:0000256" key="8">
    <source>
        <dbReference type="ARBA" id="ARBA00024235"/>
    </source>
</evidence>
<dbReference type="EMBL" id="CP054143">
    <property type="protein sequence ID" value="QKJ65348.1"/>
    <property type="molecule type" value="Genomic_DNA"/>
</dbReference>
<proteinExistence type="inferred from homology"/>
<dbReference type="GO" id="GO:0044877">
    <property type="term" value="F:protein-containing complex binding"/>
    <property type="evidence" value="ECO:0007669"/>
    <property type="project" value="InterPro"/>
</dbReference>
<dbReference type="PIRSF" id="PIRSF006170">
    <property type="entry name" value="YfgM"/>
    <property type="match status" value="1"/>
</dbReference>
<evidence type="ECO:0000256" key="4">
    <source>
        <dbReference type="ARBA" id="ARBA00022989"/>
    </source>
</evidence>
<feature type="transmembrane region" description="Helical" evidence="9">
    <location>
        <begin position="25"/>
        <end position="43"/>
    </location>
</feature>
<name>A0A6M8SM80_9NEIS</name>
<evidence type="ECO:0000256" key="9">
    <source>
        <dbReference type="SAM" id="Phobius"/>
    </source>
</evidence>
<evidence type="ECO:0000259" key="10">
    <source>
        <dbReference type="Pfam" id="PF09976"/>
    </source>
</evidence>
<protein>
    <recommendedName>
        <fullName evidence="8">Ancillary SecYEG translocon subunit</fullName>
    </recommendedName>
</protein>
<dbReference type="AlphaFoldDB" id="A0A6M8SM80"/>
<dbReference type="Pfam" id="PF09976">
    <property type="entry name" value="TPR_21"/>
    <property type="match status" value="1"/>
</dbReference>